<dbReference type="OrthoDB" id="6380429at2759"/>
<organism evidence="2 3">
    <name type="scientific">Daphnia magna</name>
    <dbReference type="NCBI Taxonomy" id="35525"/>
    <lineage>
        <taxon>Eukaryota</taxon>
        <taxon>Metazoa</taxon>
        <taxon>Ecdysozoa</taxon>
        <taxon>Arthropoda</taxon>
        <taxon>Crustacea</taxon>
        <taxon>Branchiopoda</taxon>
        <taxon>Diplostraca</taxon>
        <taxon>Cladocera</taxon>
        <taxon>Anomopoda</taxon>
        <taxon>Daphniidae</taxon>
        <taxon>Daphnia</taxon>
    </lineage>
</organism>
<feature type="compositionally biased region" description="Polar residues" evidence="1">
    <location>
        <begin position="1"/>
        <end position="18"/>
    </location>
</feature>
<keyword evidence="3" id="KW-1185">Reference proteome</keyword>
<feature type="non-terminal residue" evidence="2">
    <location>
        <position position="1"/>
    </location>
</feature>
<name>A0A162BUY8_9CRUS</name>
<evidence type="ECO:0000313" key="2">
    <source>
        <dbReference type="EMBL" id="KZR97790.1"/>
    </source>
</evidence>
<dbReference type="AlphaFoldDB" id="A0A162BUY8"/>
<protein>
    <submittedName>
        <fullName evidence="2">Uncharacterized protein</fullName>
    </submittedName>
</protein>
<evidence type="ECO:0000313" key="3">
    <source>
        <dbReference type="Proteomes" id="UP000076858"/>
    </source>
</evidence>
<gene>
    <name evidence="2" type="ORF">APZ42_007138</name>
</gene>
<sequence length="112" mass="12510">SLSTKITQDNNVTEQSNINDDHTEFIPGSIHQEKVREFWIKELKAGDWVLNVLEEGYIIPFTKAPAAYEEPNNASANKDPVFVHQAVTELATLGIIQFTKEKPLCVSPLTVS</sequence>
<proteinExistence type="predicted"/>
<feature type="region of interest" description="Disordered" evidence="1">
    <location>
        <begin position="1"/>
        <end position="24"/>
    </location>
</feature>
<comment type="caution">
    <text evidence="2">The sequence shown here is derived from an EMBL/GenBank/DDBJ whole genome shotgun (WGS) entry which is preliminary data.</text>
</comment>
<dbReference type="EMBL" id="LRGB01020105">
    <property type="protein sequence ID" value="KZR97790.1"/>
    <property type="molecule type" value="Genomic_DNA"/>
</dbReference>
<dbReference type="Proteomes" id="UP000076858">
    <property type="component" value="Unassembled WGS sequence"/>
</dbReference>
<evidence type="ECO:0000256" key="1">
    <source>
        <dbReference type="SAM" id="MobiDB-lite"/>
    </source>
</evidence>
<reference evidence="2 3" key="1">
    <citation type="submission" date="2016-03" db="EMBL/GenBank/DDBJ databases">
        <title>EvidentialGene: Evidence-directed Construction of Genes on Genomes.</title>
        <authorList>
            <person name="Gilbert D.G."/>
            <person name="Choi J.-H."/>
            <person name="Mockaitis K."/>
            <person name="Colbourne J."/>
            <person name="Pfrender M."/>
        </authorList>
    </citation>
    <scope>NUCLEOTIDE SEQUENCE [LARGE SCALE GENOMIC DNA]</scope>
    <source>
        <strain evidence="2 3">Xinb3</strain>
        <tissue evidence="2">Complete organism</tissue>
    </source>
</reference>
<accession>A0A162BUY8</accession>
<feature type="non-terminal residue" evidence="2">
    <location>
        <position position="112"/>
    </location>
</feature>